<dbReference type="NCBIfam" id="TIGR01499">
    <property type="entry name" value="folC"/>
    <property type="match status" value="1"/>
</dbReference>
<dbReference type="InterPro" id="IPR036615">
    <property type="entry name" value="Mur_ligase_C_dom_sf"/>
</dbReference>
<evidence type="ECO:0000256" key="7">
    <source>
        <dbReference type="ARBA" id="ARBA00022840"/>
    </source>
</evidence>
<dbReference type="InterPro" id="IPR013221">
    <property type="entry name" value="Mur_ligase_cen"/>
</dbReference>
<dbReference type="PANTHER" id="PTHR11136">
    <property type="entry name" value="FOLYLPOLYGLUTAMATE SYNTHASE-RELATED"/>
    <property type="match status" value="1"/>
</dbReference>
<dbReference type="GO" id="GO:0046872">
    <property type="term" value="F:metal ion binding"/>
    <property type="evidence" value="ECO:0007669"/>
    <property type="project" value="UniProtKB-KW"/>
</dbReference>
<keyword evidence="7 11" id="KW-0067">ATP-binding</keyword>
<dbReference type="GO" id="GO:0005737">
    <property type="term" value="C:cytoplasm"/>
    <property type="evidence" value="ECO:0007669"/>
    <property type="project" value="TreeGrafter"/>
</dbReference>
<evidence type="ECO:0000259" key="13">
    <source>
        <dbReference type="Pfam" id="PF08245"/>
    </source>
</evidence>
<keyword evidence="8" id="KW-0460">Magnesium</keyword>
<keyword evidence="6 11" id="KW-0547">Nucleotide-binding</keyword>
<dbReference type="SUPFAM" id="SSF53623">
    <property type="entry name" value="MurD-like peptide ligases, catalytic domain"/>
    <property type="match status" value="1"/>
</dbReference>
<evidence type="ECO:0000256" key="2">
    <source>
        <dbReference type="ARBA" id="ARBA00008276"/>
    </source>
</evidence>
<evidence type="ECO:0000256" key="9">
    <source>
        <dbReference type="ARBA" id="ARBA00030592"/>
    </source>
</evidence>
<evidence type="ECO:0000313" key="14">
    <source>
        <dbReference type="EMBL" id="NBI05422.1"/>
    </source>
</evidence>
<organism evidence="14 15">
    <name type="scientific">Senegalia massiliensis</name>
    <dbReference type="NCBI Taxonomy" id="1720316"/>
    <lineage>
        <taxon>Bacteria</taxon>
        <taxon>Bacillati</taxon>
        <taxon>Bacillota</taxon>
        <taxon>Clostridia</taxon>
        <taxon>Eubacteriales</taxon>
        <taxon>Clostridiaceae</taxon>
        <taxon>Senegalia</taxon>
    </lineage>
</organism>
<comment type="catalytic activity">
    <reaction evidence="10">
        <text>(6S)-5,6,7,8-tetrahydrofolyl-(gamma-L-Glu)(n) + L-glutamate + ATP = (6S)-5,6,7,8-tetrahydrofolyl-(gamma-L-Glu)(n+1) + ADP + phosphate + H(+)</text>
        <dbReference type="Rhea" id="RHEA:10580"/>
        <dbReference type="Rhea" id="RHEA-COMP:14738"/>
        <dbReference type="Rhea" id="RHEA-COMP:14740"/>
        <dbReference type="ChEBI" id="CHEBI:15378"/>
        <dbReference type="ChEBI" id="CHEBI:29985"/>
        <dbReference type="ChEBI" id="CHEBI:30616"/>
        <dbReference type="ChEBI" id="CHEBI:43474"/>
        <dbReference type="ChEBI" id="CHEBI:141005"/>
        <dbReference type="ChEBI" id="CHEBI:456216"/>
        <dbReference type="EC" id="6.3.2.17"/>
    </reaction>
</comment>
<dbReference type="Pfam" id="PF02875">
    <property type="entry name" value="Mur_ligase_C"/>
    <property type="match status" value="1"/>
</dbReference>
<evidence type="ECO:0000256" key="4">
    <source>
        <dbReference type="ARBA" id="ARBA00022598"/>
    </source>
</evidence>
<protein>
    <recommendedName>
        <fullName evidence="3">tetrahydrofolate synthase</fullName>
        <ecNumber evidence="3">6.3.2.17</ecNumber>
    </recommendedName>
    <alternativeName>
        <fullName evidence="9">Tetrahydrofolylpolyglutamate synthase</fullName>
    </alternativeName>
</protein>
<comment type="caution">
    <text evidence="14">The sequence shown here is derived from an EMBL/GenBank/DDBJ whole genome shotgun (WGS) entry which is preliminary data.</text>
</comment>
<dbReference type="SUPFAM" id="SSF53244">
    <property type="entry name" value="MurD-like peptide ligases, peptide-binding domain"/>
    <property type="match status" value="1"/>
</dbReference>
<dbReference type="RefSeq" id="WP_160195930.1">
    <property type="nucleotide sequence ID" value="NZ_QXXA01000001.1"/>
</dbReference>
<dbReference type="InterPro" id="IPR018109">
    <property type="entry name" value="Folylpolyglutamate_synth_CS"/>
</dbReference>
<name>A0A845QW80_9CLOT</name>
<dbReference type="GO" id="GO:0005524">
    <property type="term" value="F:ATP binding"/>
    <property type="evidence" value="ECO:0007669"/>
    <property type="project" value="UniProtKB-KW"/>
</dbReference>
<evidence type="ECO:0000256" key="11">
    <source>
        <dbReference type="PIRNR" id="PIRNR001563"/>
    </source>
</evidence>
<dbReference type="GO" id="GO:0008841">
    <property type="term" value="F:dihydrofolate synthase activity"/>
    <property type="evidence" value="ECO:0007669"/>
    <property type="project" value="TreeGrafter"/>
</dbReference>
<dbReference type="InterPro" id="IPR001645">
    <property type="entry name" value="Folylpolyglutamate_synth"/>
</dbReference>
<comment type="similarity">
    <text evidence="2 11">Belongs to the folylpolyglutamate synthase family.</text>
</comment>
<dbReference type="EMBL" id="QXXA01000001">
    <property type="protein sequence ID" value="NBI05422.1"/>
    <property type="molecule type" value="Genomic_DNA"/>
</dbReference>
<dbReference type="GO" id="GO:0004326">
    <property type="term" value="F:tetrahydrofolylpolyglutamate synthase activity"/>
    <property type="evidence" value="ECO:0007669"/>
    <property type="project" value="UniProtKB-EC"/>
</dbReference>
<accession>A0A845QW80</accession>
<evidence type="ECO:0000256" key="1">
    <source>
        <dbReference type="ARBA" id="ARBA00001946"/>
    </source>
</evidence>
<dbReference type="EC" id="6.3.2.17" evidence="3"/>
<dbReference type="Gene3D" id="3.40.1190.10">
    <property type="entry name" value="Mur-like, catalytic domain"/>
    <property type="match status" value="1"/>
</dbReference>
<dbReference type="Proteomes" id="UP000467132">
    <property type="component" value="Unassembled WGS sequence"/>
</dbReference>
<dbReference type="OrthoDB" id="9809356at2"/>
<keyword evidence="5" id="KW-0479">Metal-binding</keyword>
<feature type="domain" description="Mur ligase C-terminal" evidence="12">
    <location>
        <begin position="298"/>
        <end position="417"/>
    </location>
</feature>
<evidence type="ECO:0000256" key="8">
    <source>
        <dbReference type="ARBA" id="ARBA00022842"/>
    </source>
</evidence>
<evidence type="ECO:0000313" key="15">
    <source>
        <dbReference type="Proteomes" id="UP000467132"/>
    </source>
</evidence>
<comment type="cofactor">
    <cofactor evidence="1">
        <name>Mg(2+)</name>
        <dbReference type="ChEBI" id="CHEBI:18420"/>
    </cofactor>
</comment>
<dbReference type="Gene3D" id="3.90.190.20">
    <property type="entry name" value="Mur ligase, C-terminal domain"/>
    <property type="match status" value="1"/>
</dbReference>
<evidence type="ECO:0000256" key="5">
    <source>
        <dbReference type="ARBA" id="ARBA00022723"/>
    </source>
</evidence>
<dbReference type="PANTHER" id="PTHR11136:SF0">
    <property type="entry name" value="DIHYDROFOLATE SYNTHETASE-RELATED"/>
    <property type="match status" value="1"/>
</dbReference>
<dbReference type="FunFam" id="3.40.1190.10:FF:000011">
    <property type="entry name" value="Folylpolyglutamate synthase/dihydrofolate synthase"/>
    <property type="match status" value="1"/>
</dbReference>
<dbReference type="AlphaFoldDB" id="A0A845QW80"/>
<proteinExistence type="inferred from homology"/>
<dbReference type="PIRSF" id="PIRSF001563">
    <property type="entry name" value="Folylpolyglu_synth"/>
    <property type="match status" value="1"/>
</dbReference>
<evidence type="ECO:0000256" key="3">
    <source>
        <dbReference type="ARBA" id="ARBA00013025"/>
    </source>
</evidence>
<evidence type="ECO:0000259" key="12">
    <source>
        <dbReference type="Pfam" id="PF02875"/>
    </source>
</evidence>
<feature type="domain" description="Mur ligase central" evidence="13">
    <location>
        <begin position="44"/>
        <end position="268"/>
    </location>
</feature>
<gene>
    <name evidence="14" type="ORF">D3Z33_00955</name>
</gene>
<evidence type="ECO:0000256" key="6">
    <source>
        <dbReference type="ARBA" id="ARBA00022741"/>
    </source>
</evidence>
<dbReference type="InterPro" id="IPR036565">
    <property type="entry name" value="Mur-like_cat_sf"/>
</dbReference>
<dbReference type="PROSITE" id="PS01011">
    <property type="entry name" value="FOLYLPOLYGLU_SYNT_1"/>
    <property type="match status" value="1"/>
</dbReference>
<reference evidence="14 15" key="1">
    <citation type="submission" date="2018-08" db="EMBL/GenBank/DDBJ databases">
        <title>Murine metabolic-syndrome-specific gut microbial biobank.</title>
        <authorList>
            <person name="Liu C."/>
        </authorList>
    </citation>
    <scope>NUCLEOTIDE SEQUENCE [LARGE SCALE GENOMIC DNA]</scope>
    <source>
        <strain evidence="14 15">583</strain>
    </source>
</reference>
<sequence>MNYNGALEFIHGTRKFGSKLGLDNIKKLLELLGNPHDKLKFIHIAGTNGKGSTTSFISSILFESGYKVGSFTSPYLEVFNERIRVNNQNISDKRLSEVTLKVKGKVEQMLKEGYNHPTEFEIVTAIAFVYFLEEKTDIVVLEVGLGGRYDSTNIIGKPLISVITPISLDHMDILGDTIEKIAYEKAGIIKENSTVISYPQQNEARNVLLNVSKEKRSEIMFLDFNDISIDRCNDKGSVFNISHKDKIYRNFKINLIGKYQVYNASLAVKTLLILNDNNEINISEEDIRKGLESTIWMGRLEIINNNPKVIIDGAHNEAGAKSLVENIENLFEFNKLILLIGMLEDKEVYKILSIIIPHADNIIVTKPRVPRAMSSKDLAKKINKINQKVVSEENIEQAINLSFEEYNEGDLIVASGSLYLIGEVRKLIKER</sequence>
<dbReference type="InterPro" id="IPR004101">
    <property type="entry name" value="Mur_ligase_C"/>
</dbReference>
<keyword evidence="15" id="KW-1185">Reference proteome</keyword>
<dbReference type="Pfam" id="PF08245">
    <property type="entry name" value="Mur_ligase_M"/>
    <property type="match status" value="1"/>
</dbReference>
<evidence type="ECO:0000256" key="10">
    <source>
        <dbReference type="ARBA" id="ARBA00047493"/>
    </source>
</evidence>
<keyword evidence="4 11" id="KW-0436">Ligase</keyword>
<dbReference type="PROSITE" id="PS01012">
    <property type="entry name" value="FOLYLPOLYGLU_SYNT_2"/>
    <property type="match status" value="1"/>
</dbReference>